<reference evidence="1" key="1">
    <citation type="submission" date="2014-05" db="EMBL/GenBank/DDBJ databases">
        <authorList>
            <person name="Chronopoulou M."/>
        </authorList>
    </citation>
    <scope>NUCLEOTIDE SEQUENCE</scope>
    <source>
        <tissue evidence="1">Whole organism</tissue>
    </source>
</reference>
<dbReference type="AlphaFoldDB" id="A0A0K2UA98"/>
<feature type="non-terminal residue" evidence="1">
    <location>
        <position position="103"/>
    </location>
</feature>
<evidence type="ECO:0000313" key="1">
    <source>
        <dbReference type="EMBL" id="CDW35168.1"/>
    </source>
</evidence>
<dbReference type="EMBL" id="HACA01017807">
    <property type="protein sequence ID" value="CDW35168.1"/>
    <property type="molecule type" value="Transcribed_RNA"/>
</dbReference>
<organism evidence="1">
    <name type="scientific">Lepeophtheirus salmonis</name>
    <name type="common">Salmon louse</name>
    <name type="synonym">Caligus salmonis</name>
    <dbReference type="NCBI Taxonomy" id="72036"/>
    <lineage>
        <taxon>Eukaryota</taxon>
        <taxon>Metazoa</taxon>
        <taxon>Ecdysozoa</taxon>
        <taxon>Arthropoda</taxon>
        <taxon>Crustacea</taxon>
        <taxon>Multicrustacea</taxon>
        <taxon>Hexanauplia</taxon>
        <taxon>Copepoda</taxon>
        <taxon>Siphonostomatoida</taxon>
        <taxon>Caligidae</taxon>
        <taxon>Lepeophtheirus</taxon>
    </lineage>
</organism>
<accession>A0A0K2UA98</accession>
<name>A0A0K2UA98_LEPSM</name>
<proteinExistence type="predicted"/>
<protein>
    <submittedName>
        <fullName evidence="1">Uncharacterized protein</fullName>
    </submittedName>
</protein>
<sequence length="103" mass="11611">MSLLGRCFPAPTMYLPKTAPLQTHPRRVAFMQGEHGFLQRSIIISFVITRHEPTELRCLLCLGGQDEQDFSPVWGCSKGSDHGRVEQLVLRLHQGQLCSCSYP</sequence>